<sequence length="351" mass="38974">MDDATPTSSFPQSPERQHLELILEMGEVGVWELDVPRGDAWRNERHDRIFGYDRLLPEWTYEMFLEHVVPEDREHVSERYGRALETSSPWAFECRINRADGELRWISATGRPLRDEAGEVVRLIGHVIDITHTKRNEEHLRTVMNELNHRVRNTLTVVRAIAGRSFPDHVPVAQARKDFTARIDALANAHSLLTDRNWAGAPLSDIVDKAISPFQGTGQTRFAVSGPDVTLAAKPAVALALALGELATNALKHGALSLPAGQVSLDWTLAPATGPEAEPGAQRVDMTWREQGGPPVSRGTRSGFGMTLLERLMPSELRGEVEVLFQPDGLVCRIQFDVQPLSKEVISPASR</sequence>
<evidence type="ECO:0000256" key="9">
    <source>
        <dbReference type="ARBA" id="ARBA00022737"/>
    </source>
</evidence>
<evidence type="ECO:0000256" key="15">
    <source>
        <dbReference type="ARBA" id="ARBA00023170"/>
    </source>
</evidence>
<dbReference type="Gene3D" id="2.10.70.100">
    <property type="match status" value="1"/>
</dbReference>
<dbReference type="CDD" id="cd00130">
    <property type="entry name" value="PAS"/>
    <property type="match status" value="1"/>
</dbReference>
<dbReference type="InterPro" id="IPR011102">
    <property type="entry name" value="Sig_transdc_His_kinase_HWE"/>
</dbReference>
<comment type="catalytic activity">
    <reaction evidence="1">
        <text>ATP + protein L-histidine = ADP + protein N-phospho-L-histidine.</text>
        <dbReference type="EC" id="2.7.13.3"/>
    </reaction>
</comment>
<dbReference type="InterPro" id="IPR000014">
    <property type="entry name" value="PAS"/>
</dbReference>
<dbReference type="Pfam" id="PF07536">
    <property type="entry name" value="HWE_HK"/>
    <property type="match status" value="1"/>
</dbReference>
<name>Q2CBN9_OCEGH</name>
<keyword evidence="3" id="KW-0600">Photoreceptor protein</keyword>
<keyword evidence="11 17" id="KW-0418">Kinase</keyword>
<keyword evidence="18" id="KW-1185">Reference proteome</keyword>
<keyword evidence="4" id="KW-0597">Phosphoprotein</keyword>
<dbReference type="SMART" id="SM00911">
    <property type="entry name" value="HWE_HK"/>
    <property type="match status" value="1"/>
</dbReference>
<evidence type="ECO:0000256" key="8">
    <source>
        <dbReference type="ARBA" id="ARBA00022679"/>
    </source>
</evidence>
<dbReference type="NCBIfam" id="TIGR00229">
    <property type="entry name" value="sensory_box"/>
    <property type="match status" value="1"/>
</dbReference>
<keyword evidence="8" id="KW-0808">Transferase</keyword>
<dbReference type="EC" id="2.7.13.3" evidence="2"/>
<dbReference type="PANTHER" id="PTHR41523">
    <property type="entry name" value="TWO-COMPONENT SYSTEM SENSOR PROTEIN"/>
    <property type="match status" value="1"/>
</dbReference>
<keyword evidence="14" id="KW-0843">Virulence</keyword>
<dbReference type="InterPro" id="IPR036890">
    <property type="entry name" value="HATPase_C_sf"/>
</dbReference>
<evidence type="ECO:0000256" key="10">
    <source>
        <dbReference type="ARBA" id="ARBA00022741"/>
    </source>
</evidence>
<keyword evidence="15" id="KW-0675">Receptor</keyword>
<keyword evidence="12" id="KW-0067">ATP-binding</keyword>
<protein>
    <recommendedName>
        <fullName evidence="2">histidine kinase</fullName>
        <ecNumber evidence="2">2.7.13.3</ecNumber>
    </recommendedName>
</protein>
<dbReference type="InterPro" id="IPR001610">
    <property type="entry name" value="PAC"/>
</dbReference>
<dbReference type="GO" id="GO:0004673">
    <property type="term" value="F:protein histidine kinase activity"/>
    <property type="evidence" value="ECO:0007669"/>
    <property type="project" value="UniProtKB-EC"/>
</dbReference>
<keyword evidence="10" id="KW-0547">Nucleotide-binding</keyword>
<dbReference type="STRING" id="314256.OG2516_06464"/>
<evidence type="ECO:0000256" key="1">
    <source>
        <dbReference type="ARBA" id="ARBA00000085"/>
    </source>
</evidence>
<evidence type="ECO:0000259" key="16">
    <source>
        <dbReference type="PROSITE" id="PS50113"/>
    </source>
</evidence>
<dbReference type="SUPFAM" id="SSF55785">
    <property type="entry name" value="PYP-like sensor domain (PAS domain)"/>
    <property type="match status" value="1"/>
</dbReference>
<dbReference type="RefSeq" id="WP_007254819.1">
    <property type="nucleotide sequence ID" value="NZ_CH724107.1"/>
</dbReference>
<evidence type="ECO:0000256" key="12">
    <source>
        <dbReference type="ARBA" id="ARBA00022840"/>
    </source>
</evidence>
<evidence type="ECO:0000256" key="6">
    <source>
        <dbReference type="ARBA" id="ARBA00022630"/>
    </source>
</evidence>
<dbReference type="HOGENOM" id="CLU_000445_114_57_5"/>
<dbReference type="InterPro" id="IPR013655">
    <property type="entry name" value="PAS_fold_3"/>
</dbReference>
<evidence type="ECO:0000256" key="13">
    <source>
        <dbReference type="ARBA" id="ARBA00022991"/>
    </source>
</evidence>
<keyword evidence="9" id="KW-0677">Repeat</keyword>
<dbReference type="InterPro" id="IPR035965">
    <property type="entry name" value="PAS-like_dom_sf"/>
</dbReference>
<keyword evidence="5" id="KW-0716">Sensory transduction</keyword>
<evidence type="ECO:0000256" key="14">
    <source>
        <dbReference type="ARBA" id="ARBA00023026"/>
    </source>
</evidence>
<keyword evidence="7" id="KW-0288">FMN</keyword>
<feature type="domain" description="PAC" evidence="16">
    <location>
        <begin position="90"/>
        <end position="142"/>
    </location>
</feature>
<dbReference type="OrthoDB" id="489241at2"/>
<dbReference type="SMART" id="SM00086">
    <property type="entry name" value="PAC"/>
    <property type="match status" value="1"/>
</dbReference>
<dbReference type="GO" id="GO:0005524">
    <property type="term" value="F:ATP binding"/>
    <property type="evidence" value="ECO:0007669"/>
    <property type="project" value="UniProtKB-KW"/>
</dbReference>
<dbReference type="Pfam" id="PF08447">
    <property type="entry name" value="PAS_3"/>
    <property type="match status" value="1"/>
</dbReference>
<accession>Q2CBN9</accession>
<evidence type="ECO:0000313" key="17">
    <source>
        <dbReference type="EMBL" id="EAR50092.1"/>
    </source>
</evidence>
<dbReference type="PANTHER" id="PTHR41523:SF8">
    <property type="entry name" value="ETHYLENE RESPONSE SENSOR PROTEIN"/>
    <property type="match status" value="1"/>
</dbReference>
<evidence type="ECO:0000256" key="4">
    <source>
        <dbReference type="ARBA" id="ARBA00022553"/>
    </source>
</evidence>
<keyword evidence="13" id="KW-0157">Chromophore</keyword>
<dbReference type="AlphaFoldDB" id="Q2CBN9"/>
<dbReference type="eggNOG" id="COG3920">
    <property type="taxonomic scope" value="Bacteria"/>
</dbReference>
<reference evidence="17 18" key="1">
    <citation type="journal article" date="2010" name="J. Bacteriol.">
        <title>Genome sequences of Oceanicola granulosus HTCC2516(T) and Oceanicola batsensis HTCC2597(TDelta).</title>
        <authorList>
            <person name="Thrash J.C."/>
            <person name="Cho J.C."/>
            <person name="Vergin K.L."/>
            <person name="Giovannoni S.J."/>
        </authorList>
    </citation>
    <scope>NUCLEOTIDE SEQUENCE [LARGE SCALE GENOMIC DNA]</scope>
    <source>
        <strain evidence="18">ATCC BAA-861 / DSM 15982 / KCTC 12143 / HTCC2516</strain>
    </source>
</reference>
<evidence type="ECO:0000256" key="5">
    <source>
        <dbReference type="ARBA" id="ARBA00022606"/>
    </source>
</evidence>
<proteinExistence type="predicted"/>
<dbReference type="GO" id="GO:0009881">
    <property type="term" value="F:photoreceptor activity"/>
    <property type="evidence" value="ECO:0007669"/>
    <property type="project" value="UniProtKB-KW"/>
</dbReference>
<evidence type="ECO:0000256" key="11">
    <source>
        <dbReference type="ARBA" id="ARBA00022777"/>
    </source>
</evidence>
<dbReference type="Gene3D" id="3.30.565.10">
    <property type="entry name" value="Histidine kinase-like ATPase, C-terminal domain"/>
    <property type="match status" value="1"/>
</dbReference>
<dbReference type="Gene3D" id="3.30.450.20">
    <property type="entry name" value="PAS domain"/>
    <property type="match status" value="1"/>
</dbReference>
<organism evidence="17 18">
    <name type="scientific">Oceanicola granulosus (strain ATCC BAA-861 / DSM 15982 / KCTC 12143 / HTCC2516)</name>
    <dbReference type="NCBI Taxonomy" id="314256"/>
    <lineage>
        <taxon>Bacteria</taxon>
        <taxon>Pseudomonadati</taxon>
        <taxon>Pseudomonadota</taxon>
        <taxon>Alphaproteobacteria</taxon>
        <taxon>Rhodobacterales</taxon>
        <taxon>Roseobacteraceae</taxon>
        <taxon>Oceanicola</taxon>
    </lineage>
</organism>
<comment type="caution">
    <text evidence="17">The sequence shown here is derived from an EMBL/GenBank/DDBJ whole genome shotgun (WGS) entry which is preliminary data.</text>
</comment>
<dbReference type="EMBL" id="AAOT01000037">
    <property type="protein sequence ID" value="EAR50092.1"/>
    <property type="molecule type" value="Genomic_DNA"/>
</dbReference>
<dbReference type="InterPro" id="IPR000700">
    <property type="entry name" value="PAS-assoc_C"/>
</dbReference>
<evidence type="ECO:0000256" key="3">
    <source>
        <dbReference type="ARBA" id="ARBA00022543"/>
    </source>
</evidence>
<dbReference type="PROSITE" id="PS50113">
    <property type="entry name" value="PAC"/>
    <property type="match status" value="1"/>
</dbReference>
<evidence type="ECO:0000313" key="18">
    <source>
        <dbReference type="Proteomes" id="UP000003635"/>
    </source>
</evidence>
<evidence type="ECO:0000256" key="7">
    <source>
        <dbReference type="ARBA" id="ARBA00022643"/>
    </source>
</evidence>
<dbReference type="eggNOG" id="COG2202">
    <property type="taxonomic scope" value="Bacteria"/>
</dbReference>
<evidence type="ECO:0000256" key="2">
    <source>
        <dbReference type="ARBA" id="ARBA00012438"/>
    </source>
</evidence>
<keyword evidence="6" id="KW-0285">Flavoprotein</keyword>
<gene>
    <name evidence="17" type="ORF">OG2516_06464</name>
</gene>
<dbReference type="Proteomes" id="UP000003635">
    <property type="component" value="Unassembled WGS sequence"/>
</dbReference>